<dbReference type="OrthoDB" id="2230048at2759"/>
<organism evidence="2 3">
    <name type="scientific">Rhizopus stolonifer</name>
    <name type="common">Rhizopus nigricans</name>
    <dbReference type="NCBI Taxonomy" id="4846"/>
    <lineage>
        <taxon>Eukaryota</taxon>
        <taxon>Fungi</taxon>
        <taxon>Fungi incertae sedis</taxon>
        <taxon>Mucoromycota</taxon>
        <taxon>Mucoromycotina</taxon>
        <taxon>Mucoromycetes</taxon>
        <taxon>Mucorales</taxon>
        <taxon>Mucorineae</taxon>
        <taxon>Rhizopodaceae</taxon>
        <taxon>Rhizopus</taxon>
    </lineage>
</organism>
<keyword evidence="3" id="KW-1185">Reference proteome</keyword>
<dbReference type="Proteomes" id="UP000253551">
    <property type="component" value="Unassembled WGS sequence"/>
</dbReference>
<reference evidence="2 3" key="1">
    <citation type="journal article" date="2018" name="G3 (Bethesda)">
        <title>Phylogenetic and Phylogenomic Definition of Rhizopus Species.</title>
        <authorList>
            <person name="Gryganskyi A.P."/>
            <person name="Golan J."/>
            <person name="Dolatabadi S."/>
            <person name="Mondo S."/>
            <person name="Robb S."/>
            <person name="Idnurm A."/>
            <person name="Muszewska A."/>
            <person name="Steczkiewicz K."/>
            <person name="Masonjones S."/>
            <person name="Liao H.L."/>
            <person name="Gajdeczka M.T."/>
            <person name="Anike F."/>
            <person name="Vuek A."/>
            <person name="Anishchenko I.M."/>
            <person name="Voigt K."/>
            <person name="de Hoog G.S."/>
            <person name="Smith M.E."/>
            <person name="Heitman J."/>
            <person name="Vilgalys R."/>
            <person name="Stajich J.E."/>
        </authorList>
    </citation>
    <scope>NUCLEOTIDE SEQUENCE [LARGE SCALE GENOMIC DNA]</scope>
    <source>
        <strain evidence="2 3">LSU 92-RS-03</strain>
    </source>
</reference>
<evidence type="ECO:0000313" key="2">
    <source>
        <dbReference type="EMBL" id="RCH93797.1"/>
    </source>
</evidence>
<evidence type="ECO:0008006" key="4">
    <source>
        <dbReference type="Google" id="ProtNLM"/>
    </source>
</evidence>
<dbReference type="EMBL" id="PJQM01002645">
    <property type="protein sequence ID" value="RCH93797.1"/>
    <property type="molecule type" value="Genomic_DNA"/>
</dbReference>
<accession>A0A367JV65</accession>
<evidence type="ECO:0000256" key="1">
    <source>
        <dbReference type="SAM" id="MobiDB-lite"/>
    </source>
</evidence>
<name>A0A367JV65_RHIST</name>
<dbReference type="STRING" id="4846.A0A367JV65"/>
<proteinExistence type="predicted"/>
<comment type="caution">
    <text evidence="2">The sequence shown here is derived from an EMBL/GenBank/DDBJ whole genome shotgun (WGS) entry which is preliminary data.</text>
</comment>
<evidence type="ECO:0000313" key="3">
    <source>
        <dbReference type="Proteomes" id="UP000253551"/>
    </source>
</evidence>
<feature type="region of interest" description="Disordered" evidence="1">
    <location>
        <begin position="68"/>
        <end position="95"/>
    </location>
</feature>
<sequence>MSLSKISDKDCWFVIGAHQAGASERQCAELSGLSRRVIHNIITNFRKLGSPHANQLSLNNLIDSACESVPSEKNPKVTKTAPRKRGRPPKPKEAPFFTENIVRKALTEARKYQIVNNTASAFPLDRLNTPPTDEDSLTLDPLKVRRSSREDDILPATPRSITLDDSDDEEWSLEEDKELLMHVLGSNVKNVKWKELEGQFGDRHLAKMCSERWEFIKEQLLKDITGLKG</sequence>
<dbReference type="AlphaFoldDB" id="A0A367JV65"/>
<gene>
    <name evidence="2" type="ORF">CU098_010226</name>
</gene>
<protein>
    <recommendedName>
        <fullName evidence="4">Myb-like domain-containing protein</fullName>
    </recommendedName>
</protein>